<evidence type="ECO:0000256" key="4">
    <source>
        <dbReference type="ARBA" id="ARBA00022737"/>
    </source>
</evidence>
<evidence type="ECO:0000256" key="8">
    <source>
        <dbReference type="PROSITE-ProRule" id="PRU01193"/>
    </source>
</evidence>
<evidence type="ECO:0000256" key="3">
    <source>
        <dbReference type="ARBA" id="ARBA00022692"/>
    </source>
</evidence>
<dbReference type="Proteomes" id="UP000664332">
    <property type="component" value="Unassembled WGS sequence"/>
</dbReference>
<evidence type="ECO:0000256" key="1">
    <source>
        <dbReference type="ARBA" id="ARBA00004651"/>
    </source>
</evidence>
<dbReference type="EMBL" id="JAFLEQ010000003">
    <property type="protein sequence ID" value="MBN9643559.1"/>
    <property type="molecule type" value="Genomic_DNA"/>
</dbReference>
<evidence type="ECO:0000256" key="2">
    <source>
        <dbReference type="ARBA" id="ARBA00022475"/>
    </source>
</evidence>
<feature type="domain" description="CBS" evidence="11">
    <location>
        <begin position="218"/>
        <end position="279"/>
    </location>
</feature>
<evidence type="ECO:0000313" key="14">
    <source>
        <dbReference type="Proteomes" id="UP000664332"/>
    </source>
</evidence>
<dbReference type="Pfam" id="PF01595">
    <property type="entry name" value="CNNM"/>
    <property type="match status" value="1"/>
</dbReference>
<dbReference type="GO" id="GO:0005886">
    <property type="term" value="C:plasma membrane"/>
    <property type="evidence" value="ECO:0007669"/>
    <property type="project" value="UniProtKB-SubCell"/>
</dbReference>
<evidence type="ECO:0000313" key="13">
    <source>
        <dbReference type="EMBL" id="MBN9643559.1"/>
    </source>
</evidence>
<dbReference type="PROSITE" id="PS51371">
    <property type="entry name" value="CBS"/>
    <property type="match status" value="2"/>
</dbReference>
<dbReference type="SUPFAM" id="SSF54631">
    <property type="entry name" value="CBS-domain pair"/>
    <property type="match status" value="1"/>
</dbReference>
<evidence type="ECO:0000256" key="6">
    <source>
        <dbReference type="ARBA" id="ARBA00023136"/>
    </source>
</evidence>
<comment type="subcellular location">
    <subcellularLocation>
        <location evidence="1">Cell membrane</location>
        <topology evidence="1">Multi-pass membrane protein</topology>
    </subcellularLocation>
</comment>
<dbReference type="Pfam" id="PF00571">
    <property type="entry name" value="CBS"/>
    <property type="match status" value="2"/>
</dbReference>
<feature type="domain" description="CBS" evidence="11">
    <location>
        <begin position="288"/>
        <end position="348"/>
    </location>
</feature>
<evidence type="ECO:0000259" key="11">
    <source>
        <dbReference type="PROSITE" id="PS51371"/>
    </source>
</evidence>
<keyword evidence="3 8" id="KW-0812">Transmembrane</keyword>
<dbReference type="PANTHER" id="PTHR43099:SF5">
    <property type="entry name" value="HLYC_CORC FAMILY TRANSPORTER"/>
    <property type="match status" value="1"/>
</dbReference>
<reference evidence="13" key="1">
    <citation type="submission" date="2021-03" db="EMBL/GenBank/DDBJ databases">
        <authorList>
            <person name="Sun Q."/>
        </authorList>
    </citation>
    <scope>NUCLEOTIDE SEQUENCE</scope>
    <source>
        <strain evidence="13">CCM 8862</strain>
    </source>
</reference>
<dbReference type="InterPro" id="IPR046342">
    <property type="entry name" value="CBS_dom_sf"/>
</dbReference>
<dbReference type="InterPro" id="IPR044751">
    <property type="entry name" value="Ion_transp-like_CBS"/>
</dbReference>
<dbReference type="InterPro" id="IPR002550">
    <property type="entry name" value="CNNM"/>
</dbReference>
<proteinExistence type="predicted"/>
<keyword evidence="7" id="KW-0129">CBS domain</keyword>
<dbReference type="CDD" id="cd04590">
    <property type="entry name" value="CBS_pair_CorC_HlyC_assoc"/>
    <property type="match status" value="1"/>
</dbReference>
<dbReference type="InterPro" id="IPR051676">
    <property type="entry name" value="UPF0053_domain"/>
</dbReference>
<keyword evidence="2" id="KW-1003">Cell membrane</keyword>
<accession>A0A939DZ94</accession>
<keyword evidence="4" id="KW-0677">Repeat</keyword>
<name>A0A939DZ94_9CORY</name>
<dbReference type="Gene3D" id="3.10.580.10">
    <property type="entry name" value="CBS-domain"/>
    <property type="match status" value="1"/>
</dbReference>
<keyword evidence="5 8" id="KW-1133">Transmembrane helix</keyword>
<dbReference type="PROSITE" id="PS51846">
    <property type="entry name" value="CNNM"/>
    <property type="match status" value="1"/>
</dbReference>
<evidence type="ECO:0000256" key="5">
    <source>
        <dbReference type="ARBA" id="ARBA00022989"/>
    </source>
</evidence>
<dbReference type="InterPro" id="IPR000644">
    <property type="entry name" value="CBS_dom"/>
</dbReference>
<dbReference type="AlphaFoldDB" id="A0A939DZ94"/>
<keyword evidence="14" id="KW-1185">Reference proteome</keyword>
<evidence type="ECO:0000256" key="9">
    <source>
        <dbReference type="SAM" id="MobiDB-lite"/>
    </source>
</evidence>
<keyword evidence="6 8" id="KW-0472">Membrane</keyword>
<sequence>MFAVVASIVLLGVNAFFVGAEFSLISSRRDRLDSLVAGGDRRAKAVLKATEHLSEQLAGAQFGITIASLFLGKVGEPAIAHLIEDPFHALGLPGHLLHPVSFAIALLIVTMLHIIIGEMVPKNIALAGPETVAMALVPAHQWFVKITRPLIVAMNAIAGWTLKLFGIEQKDELDSSVDPEQLASMITESRSEGLLDAEETVRLNKALKSDHRLVTEVLIPRHKVITLPFGDKGPTLLELEDTVGETGFSRFPVTGSDGTYIGYIHVKDILGRMVSADSSLNEHIPSAQLRTLISVDASGTLDDTMRLMRRQSAHMAQVIDHGQVTGIVTLEDLIEEFVGTVRDWTHEQQDSSPAQTTTDTTRPTG</sequence>
<evidence type="ECO:0000256" key="10">
    <source>
        <dbReference type="SAM" id="Phobius"/>
    </source>
</evidence>
<evidence type="ECO:0000256" key="7">
    <source>
        <dbReference type="PROSITE-ProRule" id="PRU00703"/>
    </source>
</evidence>
<comment type="caution">
    <text evidence="13">The sequence shown here is derived from an EMBL/GenBank/DDBJ whole genome shotgun (WGS) entry which is preliminary data.</text>
</comment>
<evidence type="ECO:0000259" key="12">
    <source>
        <dbReference type="PROSITE" id="PS51846"/>
    </source>
</evidence>
<feature type="region of interest" description="Disordered" evidence="9">
    <location>
        <begin position="344"/>
        <end position="365"/>
    </location>
</feature>
<organism evidence="13 14">
    <name type="scientific">Corynebacterium mendelii</name>
    <dbReference type="NCBI Taxonomy" id="2765362"/>
    <lineage>
        <taxon>Bacteria</taxon>
        <taxon>Bacillati</taxon>
        <taxon>Actinomycetota</taxon>
        <taxon>Actinomycetes</taxon>
        <taxon>Mycobacteriales</taxon>
        <taxon>Corynebacteriaceae</taxon>
        <taxon>Corynebacterium</taxon>
    </lineage>
</organism>
<gene>
    <name evidence="13" type="ORF">JZY06_02790</name>
</gene>
<feature type="transmembrane region" description="Helical" evidence="10">
    <location>
        <begin position="96"/>
        <end position="116"/>
    </location>
</feature>
<feature type="compositionally biased region" description="Low complexity" evidence="9">
    <location>
        <begin position="356"/>
        <end position="365"/>
    </location>
</feature>
<protein>
    <submittedName>
        <fullName evidence="13">HlyC/CorC family transporter</fullName>
    </submittedName>
</protein>
<dbReference type="PANTHER" id="PTHR43099">
    <property type="entry name" value="UPF0053 PROTEIN YRKA"/>
    <property type="match status" value="1"/>
</dbReference>
<feature type="domain" description="CNNM transmembrane" evidence="12">
    <location>
        <begin position="1"/>
        <end position="199"/>
    </location>
</feature>